<dbReference type="Proteomes" id="UP000697927">
    <property type="component" value="Unassembled WGS sequence"/>
</dbReference>
<keyword evidence="2" id="KW-1185">Reference proteome</keyword>
<dbReference type="RefSeq" id="WP_167609000.1">
    <property type="nucleotide sequence ID" value="NZ_SOYS01000002.1"/>
</dbReference>
<gene>
    <name evidence="1" type="ORF">E2L00_07185</name>
</gene>
<sequence length="144" mass="16169">MTTTNLSNEHLEALNEDLAEWETFYEHPADIKNRTMFIAAQAAVSELLALREAAEKPVAAVVSWNHPTEERKCDIRWLRFDVEPGHLYAAPQLPAVPDGWVMVPKEPTQAMCAAFNDSDYGRKSLRERYSSMLAAAPQLPGNTK</sequence>
<protein>
    <recommendedName>
        <fullName evidence="3">DUF551 domain-containing protein</fullName>
    </recommendedName>
</protein>
<evidence type="ECO:0000313" key="2">
    <source>
        <dbReference type="Proteomes" id="UP000697927"/>
    </source>
</evidence>
<name>A0ABX0VJZ3_9ENTR</name>
<evidence type="ECO:0008006" key="3">
    <source>
        <dbReference type="Google" id="ProtNLM"/>
    </source>
</evidence>
<evidence type="ECO:0000313" key="1">
    <source>
        <dbReference type="EMBL" id="NIY47323.1"/>
    </source>
</evidence>
<reference evidence="1 2" key="1">
    <citation type="journal article" date="2020" name="Microorganisms">
        <title>Polyphasic Characterisation of Cedecea colo sp. nov., a New Enteric Bacterium Isolated from the Koala Hindgut.</title>
        <authorList>
            <person name="Boath J.M."/>
            <person name="Dakhal S."/>
            <person name="Van T.T.H."/>
            <person name="Moore R.J."/>
            <person name="Dekiwadia C."/>
            <person name="Macreadie I.G."/>
        </authorList>
    </citation>
    <scope>NUCLEOTIDE SEQUENCE [LARGE SCALE GENOMIC DNA]</scope>
    <source>
        <strain evidence="1 2">ZA</strain>
    </source>
</reference>
<organism evidence="1 2">
    <name type="scientific">Cedecea colo</name>
    <dbReference type="NCBI Taxonomy" id="2552946"/>
    <lineage>
        <taxon>Bacteria</taxon>
        <taxon>Pseudomonadati</taxon>
        <taxon>Pseudomonadota</taxon>
        <taxon>Gammaproteobacteria</taxon>
        <taxon>Enterobacterales</taxon>
        <taxon>Enterobacteriaceae</taxon>
        <taxon>Cedecea</taxon>
    </lineage>
</organism>
<comment type="caution">
    <text evidence="1">The sequence shown here is derived from an EMBL/GenBank/DDBJ whole genome shotgun (WGS) entry which is preliminary data.</text>
</comment>
<proteinExistence type="predicted"/>
<accession>A0ABX0VJZ3</accession>
<dbReference type="EMBL" id="SOYS01000002">
    <property type="protein sequence ID" value="NIY47323.1"/>
    <property type="molecule type" value="Genomic_DNA"/>
</dbReference>